<evidence type="ECO:0000313" key="4">
    <source>
        <dbReference type="Proteomes" id="UP000005013"/>
    </source>
</evidence>
<organism evidence="3 4">
    <name type="scientific">Helicobacter cetorum (strain ATCC BAA-540 / CCUG 52418 / MIT 99-5656)</name>
    <dbReference type="NCBI Taxonomy" id="1163745"/>
    <lineage>
        <taxon>Bacteria</taxon>
        <taxon>Pseudomonadati</taxon>
        <taxon>Campylobacterota</taxon>
        <taxon>Epsilonproteobacteria</taxon>
        <taxon>Campylobacterales</taxon>
        <taxon>Helicobacteraceae</taxon>
        <taxon>Helicobacter</taxon>
    </lineage>
</organism>
<gene>
    <name evidence="3" type="ordered locus">HCD_00830</name>
</gene>
<feature type="compositionally biased region" description="Low complexity" evidence="1">
    <location>
        <begin position="58"/>
        <end position="80"/>
    </location>
</feature>
<evidence type="ECO:0000256" key="1">
    <source>
        <dbReference type="SAM" id="MobiDB-lite"/>
    </source>
</evidence>
<proteinExistence type="predicted"/>
<dbReference type="STRING" id="1163745.HCD_00830"/>
<dbReference type="OrthoDB" id="5330024at2"/>
<feature type="signal peptide" evidence="2">
    <location>
        <begin position="1"/>
        <end position="17"/>
    </location>
</feature>
<dbReference type="HOGENOM" id="CLU_180685_1_0_7"/>
<keyword evidence="2" id="KW-0732">Signal</keyword>
<protein>
    <recommendedName>
        <fullName evidence="5">Outer membrane protein HorA</fullName>
    </recommendedName>
</protein>
<evidence type="ECO:0000256" key="2">
    <source>
        <dbReference type="SAM" id="SignalP"/>
    </source>
</evidence>
<reference evidence="3 4" key="1">
    <citation type="journal article" date="2013" name="PLoS ONE">
        <title>Sequence Divergence and Conservation in Genomes ofHelicobacter cetorum Strains from a Dolphin and a Whale.</title>
        <authorList>
            <person name="Kersulyte D."/>
            <person name="Rossi M."/>
            <person name="Berg D.E."/>
        </authorList>
    </citation>
    <scope>NUCLEOTIDE SEQUENCE [LARGE SCALE GENOMIC DNA]</scope>
    <source>
        <strain evidence="3 4">MIT 99-5656</strain>
    </source>
</reference>
<accession>I0EQH9</accession>
<evidence type="ECO:0000313" key="3">
    <source>
        <dbReference type="EMBL" id="AFI05198.1"/>
    </source>
</evidence>
<keyword evidence="4" id="KW-1185">Reference proteome</keyword>
<dbReference type="KEGG" id="hcm:HCD_00830"/>
<sequence length="80" mass="8347">MRKIVILACLSVASLMAESNGVFLGGGFQYSNLENQNTTRTPGLTNDTPLSMSVFNNPAAPQAPVAQAPAQAPQAETQAK</sequence>
<feature type="region of interest" description="Disordered" evidence="1">
    <location>
        <begin position="55"/>
        <end position="80"/>
    </location>
</feature>
<dbReference type="AlphaFoldDB" id="I0EQH9"/>
<feature type="chain" id="PRO_5003626383" description="Outer membrane protein HorA" evidence="2">
    <location>
        <begin position="18"/>
        <end position="80"/>
    </location>
</feature>
<dbReference type="EMBL" id="CP003481">
    <property type="protein sequence ID" value="AFI05198.1"/>
    <property type="molecule type" value="Genomic_DNA"/>
</dbReference>
<dbReference type="RefSeq" id="WP_014658726.1">
    <property type="nucleotide sequence ID" value="NC_017735.1"/>
</dbReference>
<evidence type="ECO:0008006" key="5">
    <source>
        <dbReference type="Google" id="ProtNLM"/>
    </source>
</evidence>
<dbReference type="Proteomes" id="UP000005013">
    <property type="component" value="Chromosome"/>
</dbReference>
<dbReference type="PATRIC" id="fig|1163745.3.peg.176"/>
<name>I0EQH9_HELCM</name>